<comment type="caution">
    <text evidence="1">The sequence shown here is derived from an EMBL/GenBank/DDBJ whole genome shotgun (WGS) entry which is preliminary data.</text>
</comment>
<gene>
    <name evidence="1" type="ORF">EVB03_07855</name>
</gene>
<evidence type="ECO:0000313" key="2">
    <source>
        <dbReference type="Proteomes" id="UP000315889"/>
    </source>
</evidence>
<dbReference type="EMBL" id="SHBP01000011">
    <property type="protein sequence ID" value="RZO19488.1"/>
    <property type="molecule type" value="Genomic_DNA"/>
</dbReference>
<dbReference type="Gene3D" id="2.60.120.620">
    <property type="entry name" value="q2cbj1_9rhob like domain"/>
    <property type="match status" value="1"/>
</dbReference>
<proteinExistence type="predicted"/>
<dbReference type="AlphaFoldDB" id="A0A520ME42"/>
<name>A0A520ME42_9GAMM</name>
<reference evidence="1 2" key="1">
    <citation type="submission" date="2019-02" db="EMBL/GenBank/DDBJ databases">
        <title>Prokaryotic population dynamics and viral predation in marine succession experiment using metagenomics: the confinement effect.</title>
        <authorList>
            <person name="Haro-Moreno J.M."/>
            <person name="Rodriguez-Valera F."/>
            <person name="Lopez-Perez M."/>
        </authorList>
    </citation>
    <scope>NUCLEOTIDE SEQUENCE [LARGE SCALE GENOMIC DNA]</scope>
    <source>
        <strain evidence="1">MED-G170</strain>
    </source>
</reference>
<evidence type="ECO:0000313" key="1">
    <source>
        <dbReference type="EMBL" id="RZO19488.1"/>
    </source>
</evidence>
<feature type="non-terminal residue" evidence="1">
    <location>
        <position position="1"/>
    </location>
</feature>
<dbReference type="Proteomes" id="UP000315889">
    <property type="component" value="Unassembled WGS sequence"/>
</dbReference>
<accession>A0A520ME42</accession>
<organism evidence="1 2">
    <name type="scientific">SAR92 clade bacterium</name>
    <dbReference type="NCBI Taxonomy" id="2315479"/>
    <lineage>
        <taxon>Bacteria</taxon>
        <taxon>Pseudomonadati</taxon>
        <taxon>Pseudomonadota</taxon>
        <taxon>Gammaproteobacteria</taxon>
        <taxon>Cellvibrionales</taxon>
        <taxon>Porticoccaceae</taxon>
        <taxon>SAR92 clade</taxon>
    </lineage>
</organism>
<sequence>WSGKELLPTFVYGIRIYHRGAILKCHRDRLATHIIGAIINVSQDVDEDWPLVIYDHQHRRHSILLKPGEIAFYESGSLIHGRPSPLNGNAFANVFCHFKPVDYVPKNVINAS</sequence>
<protein>
    <submittedName>
        <fullName evidence="1">Proline hydroxylase</fullName>
    </submittedName>
</protein>